<keyword evidence="2" id="KW-1185">Reference proteome</keyword>
<reference evidence="1 2" key="1">
    <citation type="submission" date="2020-08" db="EMBL/GenBank/DDBJ databases">
        <title>Sequencing the genomes of 1000 actinobacteria strains.</title>
        <authorList>
            <person name="Klenk H.-P."/>
        </authorList>
    </citation>
    <scope>NUCLEOTIDE SEQUENCE [LARGE SCALE GENOMIC DNA]</scope>
    <source>
        <strain evidence="1 2">DSM 28238</strain>
    </source>
</reference>
<dbReference type="Pfam" id="PF11343">
    <property type="entry name" value="DUF3145"/>
    <property type="match status" value="1"/>
</dbReference>
<gene>
    <name evidence="1" type="ORF">FHX47_000777</name>
</gene>
<accession>A0A7W5TTR6</accession>
<evidence type="ECO:0000313" key="1">
    <source>
        <dbReference type="EMBL" id="MBB3667184.1"/>
    </source>
</evidence>
<proteinExistence type="predicted"/>
<dbReference type="EMBL" id="JACIBT010000001">
    <property type="protein sequence ID" value="MBB3667184.1"/>
    <property type="molecule type" value="Genomic_DNA"/>
</dbReference>
<evidence type="ECO:0008006" key="3">
    <source>
        <dbReference type="Google" id="ProtNLM"/>
    </source>
</evidence>
<comment type="caution">
    <text evidence="1">The sequence shown here is derived from an EMBL/GenBank/DDBJ whole genome shotgun (WGS) entry which is preliminary data.</text>
</comment>
<sequence length="172" mass="18661">MSEYTAQGTGAQGVLHIHSAPAALCPHIEWAVSSAVDARVDFAWTAQPAAPSTQRAELTWQGPAGLGSKLASTLRSLSHLRFEVTEEASPGHDGSRWSHTPELGIFHAMMDVHGNIMVSEDRIRYAYELGAGDPTVMYQELSLALGEAWDEELEPFRHAAEGAPVRWLSQVG</sequence>
<evidence type="ECO:0000313" key="2">
    <source>
        <dbReference type="Proteomes" id="UP000547528"/>
    </source>
</evidence>
<name>A0A7W5TTR6_9MICC</name>
<dbReference type="AlphaFoldDB" id="A0A7W5TTR6"/>
<dbReference type="InterPro" id="IPR021491">
    <property type="entry name" value="DUF3145"/>
</dbReference>
<protein>
    <recommendedName>
        <fullName evidence="3">DUF3145 domain-containing protein</fullName>
    </recommendedName>
</protein>
<dbReference type="Proteomes" id="UP000547528">
    <property type="component" value="Unassembled WGS sequence"/>
</dbReference>
<dbReference type="RefSeq" id="WP_183357536.1">
    <property type="nucleotide sequence ID" value="NZ_BAABKR010000001.1"/>
</dbReference>
<organism evidence="1 2">
    <name type="scientific">Garicola koreensis</name>
    <dbReference type="NCBI Taxonomy" id="1262554"/>
    <lineage>
        <taxon>Bacteria</taxon>
        <taxon>Bacillati</taxon>
        <taxon>Actinomycetota</taxon>
        <taxon>Actinomycetes</taxon>
        <taxon>Micrococcales</taxon>
        <taxon>Micrococcaceae</taxon>
        <taxon>Garicola</taxon>
    </lineage>
</organism>